<dbReference type="Pfam" id="PF04122">
    <property type="entry name" value="CW_binding_2"/>
    <property type="match status" value="3"/>
</dbReference>
<keyword evidence="1" id="KW-0732">Signal</keyword>
<evidence type="ECO:0000256" key="1">
    <source>
        <dbReference type="SAM" id="SignalP"/>
    </source>
</evidence>
<proteinExistence type="predicted"/>
<dbReference type="RefSeq" id="WP_066627823.1">
    <property type="nucleotide sequence ID" value="NZ_FQXL01000006.1"/>
</dbReference>
<dbReference type="GO" id="GO:0008745">
    <property type="term" value="F:N-acetylmuramoyl-L-alanine amidase activity"/>
    <property type="evidence" value="ECO:0007669"/>
    <property type="project" value="UniProtKB-EC"/>
</dbReference>
<dbReference type="PATRIC" id="fig|1121326.3.peg.4770"/>
<keyword evidence="3" id="KW-1185">Reference proteome</keyword>
<dbReference type="CDD" id="cd00945">
    <property type="entry name" value="Aldolase_Class_I"/>
    <property type="match status" value="1"/>
</dbReference>
<comment type="caution">
    <text evidence="2">The sequence shown here is derived from an EMBL/GenBank/DDBJ whole genome shotgun (WGS) entry which is preliminary data.</text>
</comment>
<feature type="signal peptide" evidence="1">
    <location>
        <begin position="1"/>
        <end position="30"/>
    </location>
</feature>
<protein>
    <submittedName>
        <fullName evidence="2">N-acetylmuramoyl-L-alanine amidase LytC</fullName>
        <ecNumber evidence="2">3.5.1.28</ecNumber>
    </submittedName>
</protein>
<evidence type="ECO:0000313" key="2">
    <source>
        <dbReference type="EMBL" id="KZL89710.1"/>
    </source>
</evidence>
<gene>
    <name evidence="2" type="primary">lytC_34</name>
    <name evidence="2" type="ORF">CLMAG_47080</name>
</gene>
<dbReference type="InterPro" id="IPR007253">
    <property type="entry name" value="Cell_wall-bd_2"/>
</dbReference>
<dbReference type="OrthoDB" id="1904694at2"/>
<dbReference type="Proteomes" id="UP000076603">
    <property type="component" value="Unassembled WGS sequence"/>
</dbReference>
<dbReference type="STRING" id="1121326.CLMAG_47080"/>
<dbReference type="EMBL" id="LWAE01000007">
    <property type="protein sequence ID" value="KZL89710.1"/>
    <property type="molecule type" value="Genomic_DNA"/>
</dbReference>
<dbReference type="Gene3D" id="3.40.50.12090">
    <property type="match status" value="2"/>
</dbReference>
<organism evidence="2 3">
    <name type="scientific">Clostridium magnum DSM 2767</name>
    <dbReference type="NCBI Taxonomy" id="1121326"/>
    <lineage>
        <taxon>Bacteria</taxon>
        <taxon>Bacillati</taxon>
        <taxon>Bacillota</taxon>
        <taxon>Clostridia</taxon>
        <taxon>Eubacteriales</taxon>
        <taxon>Clostridiaceae</taxon>
        <taxon>Clostridium</taxon>
    </lineage>
</organism>
<dbReference type="PANTHER" id="PTHR30032">
    <property type="entry name" value="N-ACETYLMURAMOYL-L-ALANINE AMIDASE-RELATED"/>
    <property type="match status" value="1"/>
</dbReference>
<dbReference type="AlphaFoldDB" id="A0A162RCH3"/>
<sequence length="817" mass="85820">MQKKIKRALSASTIASLLVTSSVVSVNVKAATTTPSENPRLWGSDRYETATKVAQTGWTSTSDYAVIASGEGYADALCAAPLAKANNAPILLTQNGDLNANALSELKRLNVKHAFIVGGTGVVSQNVEDKIKAQVGDVQRLAGQNRYETSVKVAEKLGTNSKIVLASGEGYADALSAAPVAAIEGMPILLTQSNTLSTATAEYIKANTGITKTYVIGGYASVSDVAMNSTPGAERIYGSDRYATNAAVINKFASDFNFNKAYFALGNGPTGNEFADALTGSALAAKDKAPLIIVGKELSDSTKELIKTRLTKNTTITVLGGTANIADSMVSDVITLSATGTITPGGSSGGGSSSSNSATYLNTTNTSLGTISGPAYITIAGVALSNGTINGDLYVKADSTTLSAITVTGTLYLDPGDGKSVTLDSVTAANVVVQSGGSNSIHFKGNTKVDKLVIAAVNNNGNKVRIVIEGNIDIKVTEVNSQAKLEAIEGSFGDVELQPSTANKAVELIGAFDKPVIIKGNVDVQTSSDTNIAALVVAADANADEIKVEGSGNVTNIQIRNAKVTVTITNDIIVVTVVSVPDARVTAPVPVVIKPIDQMTDLDSLSYNDITTFVSGIYTNNIATYIAKHPSLNNYFTVNTESGINVQLNKDSLNSLSTAFDTAQSKDYATIKAKLTKVQEQIDLHSSYIKVDGVPVKEFLGRLNYSPYITTNGDINVYEVATRILDKTLTYEIFKNNLKTRIEAMYNTSSAAPKLSISYAGFSKEITKISKDGKVIYNTSLSREANITNLLNLGDSTPGTYTVYCGMDFFTVKVLAK</sequence>
<evidence type="ECO:0000313" key="3">
    <source>
        <dbReference type="Proteomes" id="UP000076603"/>
    </source>
</evidence>
<dbReference type="EC" id="3.5.1.28" evidence="2"/>
<dbReference type="InterPro" id="IPR051922">
    <property type="entry name" value="Bact_Sporulation_Assoc"/>
</dbReference>
<name>A0A162RCH3_9CLOT</name>
<accession>A0A162RCH3</accession>
<reference evidence="2 3" key="1">
    <citation type="submission" date="2016-04" db="EMBL/GenBank/DDBJ databases">
        <title>Genome sequence of Clostridium magnum DSM 2767.</title>
        <authorList>
            <person name="Poehlein A."/>
            <person name="Uhlig R."/>
            <person name="Fischer R."/>
            <person name="Bahl H."/>
            <person name="Daniel R."/>
        </authorList>
    </citation>
    <scope>NUCLEOTIDE SEQUENCE [LARGE SCALE GENOMIC DNA]</scope>
    <source>
        <strain evidence="2 3">DSM 2767</strain>
    </source>
</reference>
<keyword evidence="2" id="KW-0378">Hydrolase</keyword>
<dbReference type="PANTHER" id="PTHR30032:SF8">
    <property type="entry name" value="GERMINATION-SPECIFIC N-ACETYLMURAMOYL-L-ALANINE AMIDASE"/>
    <property type="match status" value="1"/>
</dbReference>
<feature type="chain" id="PRO_5010201274" evidence="1">
    <location>
        <begin position="31"/>
        <end position="817"/>
    </location>
</feature>